<dbReference type="EMBL" id="VBOS01000036">
    <property type="protein sequence ID" value="TMQ59853.1"/>
    <property type="molecule type" value="Genomic_DNA"/>
</dbReference>
<evidence type="ECO:0000256" key="2">
    <source>
        <dbReference type="SAM" id="SignalP"/>
    </source>
</evidence>
<evidence type="ECO:0008006" key="5">
    <source>
        <dbReference type="Google" id="ProtNLM"/>
    </source>
</evidence>
<dbReference type="PANTHER" id="PTHR36842">
    <property type="entry name" value="PROTEIN TOLB HOMOLOG"/>
    <property type="match status" value="1"/>
</dbReference>
<proteinExistence type="inferred from homology"/>
<keyword evidence="2" id="KW-0732">Signal</keyword>
<name>A0A538T878_UNCEI</name>
<dbReference type="InterPro" id="IPR011042">
    <property type="entry name" value="6-blade_b-propeller_TolB-like"/>
</dbReference>
<reference evidence="3 4" key="1">
    <citation type="journal article" date="2019" name="Nat. Microbiol.">
        <title>Mediterranean grassland soil C-N compound turnover is dependent on rainfall and depth, and is mediated by genomically divergent microorganisms.</title>
        <authorList>
            <person name="Diamond S."/>
            <person name="Andeer P.F."/>
            <person name="Li Z."/>
            <person name="Crits-Christoph A."/>
            <person name="Burstein D."/>
            <person name="Anantharaman K."/>
            <person name="Lane K.R."/>
            <person name="Thomas B.C."/>
            <person name="Pan C."/>
            <person name="Northen T.R."/>
            <person name="Banfield J.F."/>
        </authorList>
    </citation>
    <scope>NUCLEOTIDE SEQUENCE [LARGE SCALE GENOMIC DNA]</scope>
    <source>
        <strain evidence="3">WS_2</strain>
    </source>
</reference>
<accession>A0A538T878</accession>
<comment type="caution">
    <text evidence="3">The sequence shown here is derived from an EMBL/GenBank/DDBJ whole genome shotgun (WGS) entry which is preliminary data.</text>
</comment>
<dbReference type="PANTHER" id="PTHR36842:SF1">
    <property type="entry name" value="PROTEIN TOLB"/>
    <property type="match status" value="1"/>
</dbReference>
<protein>
    <recommendedName>
        <fullName evidence="5">S9 family peptidase</fullName>
    </recommendedName>
</protein>
<dbReference type="Proteomes" id="UP000317716">
    <property type="component" value="Unassembled WGS sequence"/>
</dbReference>
<evidence type="ECO:0000313" key="3">
    <source>
        <dbReference type="EMBL" id="TMQ59853.1"/>
    </source>
</evidence>
<organism evidence="3 4">
    <name type="scientific">Eiseniibacteriota bacterium</name>
    <dbReference type="NCBI Taxonomy" id="2212470"/>
    <lineage>
        <taxon>Bacteria</taxon>
        <taxon>Candidatus Eiseniibacteriota</taxon>
    </lineage>
</organism>
<dbReference type="InterPro" id="IPR011659">
    <property type="entry name" value="WD40"/>
</dbReference>
<feature type="non-terminal residue" evidence="3">
    <location>
        <position position="351"/>
    </location>
</feature>
<dbReference type="AlphaFoldDB" id="A0A538T878"/>
<feature type="chain" id="PRO_5022229277" description="S9 family peptidase" evidence="2">
    <location>
        <begin position="25"/>
        <end position="351"/>
    </location>
</feature>
<comment type="similarity">
    <text evidence="1">Belongs to the TolB family.</text>
</comment>
<gene>
    <name evidence="3" type="ORF">E6K72_01295</name>
</gene>
<dbReference type="Gene3D" id="2.120.10.30">
    <property type="entry name" value="TolB, C-terminal domain"/>
    <property type="match status" value="2"/>
</dbReference>
<feature type="signal peptide" evidence="2">
    <location>
        <begin position="1"/>
        <end position="24"/>
    </location>
</feature>
<dbReference type="SUPFAM" id="SSF82171">
    <property type="entry name" value="DPP6 N-terminal domain-like"/>
    <property type="match status" value="1"/>
</dbReference>
<evidence type="ECO:0000256" key="1">
    <source>
        <dbReference type="ARBA" id="ARBA00009820"/>
    </source>
</evidence>
<evidence type="ECO:0000313" key="4">
    <source>
        <dbReference type="Proteomes" id="UP000317716"/>
    </source>
</evidence>
<dbReference type="Pfam" id="PF07676">
    <property type="entry name" value="PD40"/>
    <property type="match status" value="4"/>
</dbReference>
<sequence>MRRASMAVAAICAAVSLIASAGHAAGPEPYRLEDALTLRTFSDLTWSRDGKRLAFVVSEIDTAENTTNQDVWLTDLERGETLRLTRHPKADISPTFSPGGDTIAFVSTRGTGEDAKPAIYMMSLHGGEPWPFGTYAEAVGEVRWSPDGKHLAYVMTDTLPARIKEWRKKKWDQVVEDERLQYPRLWVVEIATGKQRRLTSGESYLWNVRWSPDSRSIAFIVSPTGKPDDANDQDIGIVPVEGGPMRMLGVIGDAFAWSPDGKSIALATGSDRKKWVEKTDLWSDSLYFHAAQGVTTRLAAVASRGGATRVTLGMDRRGEAGAPVIAANGRMAWVQSRPLAPAEVWVAERAG</sequence>